<dbReference type="EMBL" id="JAUOES010000019">
    <property type="protein sequence ID" value="MDT3281713.1"/>
    <property type="molecule type" value="Genomic_DNA"/>
</dbReference>
<accession>A0ABU3G379</accession>
<protein>
    <submittedName>
        <fullName evidence="2">DUF4062 domain-containing protein</fullName>
    </submittedName>
</protein>
<comment type="caution">
    <text evidence="2">The sequence shown here is derived from an EMBL/GenBank/DDBJ whole genome shotgun (WGS) entry which is preliminary data.</text>
</comment>
<dbReference type="InterPro" id="IPR025139">
    <property type="entry name" value="DUF4062"/>
</dbReference>
<evidence type="ECO:0000259" key="1">
    <source>
        <dbReference type="Pfam" id="PF13271"/>
    </source>
</evidence>
<dbReference type="Proteomes" id="UP001249505">
    <property type="component" value="Unassembled WGS sequence"/>
</dbReference>
<reference evidence="2 3" key="1">
    <citation type="submission" date="2023-07" db="EMBL/GenBank/DDBJ databases">
        <title>Novel Shewanella species isolated from Baltic Sea sediments.</title>
        <authorList>
            <person name="Martin-Rodriguez A.J."/>
        </authorList>
    </citation>
    <scope>NUCLEOTIDE SEQUENCE [LARGE SCALE GENOMIC DNA]</scope>
    <source>
        <strain evidence="2 3">SP2S1-2</strain>
    </source>
</reference>
<sequence length="246" mass="27938">MTYSAQVHRILIASPGDVEMERNQISNTINDWNCINSEAHEKVLLPVRWETHAKPGAGRAQELINDQLVKTCDILIGVFWTRLGSPTGEHASGTVEEIEEFLAAGKPVMLYFSAKNMPSDVDLTQLQLLRDFKTKMQSRCLFFEYKDLIELKEHVNRHISLQLNGTPQKSTAPIANPPSRKVLTEEIYFEDYSKNGVVKSFLVKGSTQQIKGELAQLGGKWNSTLDGWIFSKKKEDEIRKSLRDFL</sequence>
<dbReference type="Pfam" id="PF13271">
    <property type="entry name" value="DUF4062"/>
    <property type="match status" value="1"/>
</dbReference>
<name>A0ABU3G379_9GAMM</name>
<keyword evidence="3" id="KW-1185">Reference proteome</keyword>
<gene>
    <name evidence="2" type="ORF">Q4Q50_15625</name>
</gene>
<feature type="domain" description="DUF4062" evidence="1">
    <location>
        <begin position="9"/>
        <end position="99"/>
    </location>
</feature>
<dbReference type="RefSeq" id="WP_311900111.1">
    <property type="nucleotide sequence ID" value="NZ_JAUOES010000019.1"/>
</dbReference>
<proteinExistence type="predicted"/>
<evidence type="ECO:0000313" key="2">
    <source>
        <dbReference type="EMBL" id="MDT3281713.1"/>
    </source>
</evidence>
<evidence type="ECO:0000313" key="3">
    <source>
        <dbReference type="Proteomes" id="UP001249505"/>
    </source>
</evidence>
<organism evidence="2 3">
    <name type="scientific">Shewanella scandinavica</name>
    <dbReference type="NCBI Taxonomy" id="3063538"/>
    <lineage>
        <taxon>Bacteria</taxon>
        <taxon>Pseudomonadati</taxon>
        <taxon>Pseudomonadota</taxon>
        <taxon>Gammaproteobacteria</taxon>
        <taxon>Alteromonadales</taxon>
        <taxon>Shewanellaceae</taxon>
        <taxon>Shewanella</taxon>
    </lineage>
</organism>